<proteinExistence type="predicted"/>
<reference evidence="2 3" key="1">
    <citation type="submission" date="2018-01" db="EMBL/GenBank/DDBJ databases">
        <title>Genome characterization of the sugarcane-associated fungus Trichoderma ghanense CCMA-1212 and their application in lignocelulose bioconversion.</title>
        <authorList>
            <person name="Steindorff A.S."/>
            <person name="Mendes T.D."/>
            <person name="Vilela E.S.D."/>
            <person name="Rodrigues D.S."/>
            <person name="Formighieri E.F."/>
            <person name="Melo I.S."/>
            <person name="Favaro L.C.L."/>
        </authorList>
    </citation>
    <scope>NUCLEOTIDE SEQUENCE [LARGE SCALE GENOMIC DNA]</scope>
    <source>
        <strain evidence="2 3">CCMA-1212</strain>
    </source>
</reference>
<evidence type="ECO:0000313" key="3">
    <source>
        <dbReference type="Proteomes" id="UP001642720"/>
    </source>
</evidence>
<feature type="region of interest" description="Disordered" evidence="1">
    <location>
        <begin position="1"/>
        <end position="27"/>
    </location>
</feature>
<gene>
    <name evidence="2" type="ORF">CCMA1212_010524</name>
</gene>
<protein>
    <submittedName>
        <fullName evidence="2">Uncharacterized protein</fullName>
    </submittedName>
</protein>
<feature type="compositionally biased region" description="Basic and acidic residues" evidence="1">
    <location>
        <begin position="1"/>
        <end position="23"/>
    </location>
</feature>
<comment type="caution">
    <text evidence="2">The sequence shown here is derived from an EMBL/GenBank/DDBJ whole genome shotgun (WGS) entry which is preliminary data.</text>
</comment>
<dbReference type="EMBL" id="PPTA01000027">
    <property type="protein sequence ID" value="TFA97803.1"/>
    <property type="molecule type" value="Genomic_DNA"/>
</dbReference>
<dbReference type="GeneID" id="300582015"/>
<name>A0ABY2GPI4_9HYPO</name>
<evidence type="ECO:0000256" key="1">
    <source>
        <dbReference type="SAM" id="MobiDB-lite"/>
    </source>
</evidence>
<sequence>MRDSRDGAEREKSYASTEIEKRDPRRIRYKHTRTSRYVGTRTFFCQGPLAALNRYGASSREYAPSAARRREDSSTENLYTLRRSVRTCRSARSQFCSGSRLLAADSAIAVGLGDA</sequence>
<evidence type="ECO:0000313" key="2">
    <source>
        <dbReference type="EMBL" id="TFA97803.1"/>
    </source>
</evidence>
<accession>A0ABY2GPI4</accession>
<organism evidence="2 3">
    <name type="scientific">Trichoderma ghanense</name>
    <dbReference type="NCBI Taxonomy" id="65468"/>
    <lineage>
        <taxon>Eukaryota</taxon>
        <taxon>Fungi</taxon>
        <taxon>Dikarya</taxon>
        <taxon>Ascomycota</taxon>
        <taxon>Pezizomycotina</taxon>
        <taxon>Sordariomycetes</taxon>
        <taxon>Hypocreomycetidae</taxon>
        <taxon>Hypocreales</taxon>
        <taxon>Hypocreaceae</taxon>
        <taxon>Trichoderma</taxon>
    </lineage>
</organism>
<keyword evidence="3" id="KW-1185">Reference proteome</keyword>
<dbReference type="RefSeq" id="XP_073554005.1">
    <property type="nucleotide sequence ID" value="XM_073707565.1"/>
</dbReference>
<dbReference type="Proteomes" id="UP001642720">
    <property type="component" value="Unassembled WGS sequence"/>
</dbReference>